<gene>
    <name evidence="1" type="ORF">LCGC14_2441850</name>
</gene>
<proteinExistence type="predicted"/>
<organism evidence="1">
    <name type="scientific">marine sediment metagenome</name>
    <dbReference type="NCBI Taxonomy" id="412755"/>
    <lineage>
        <taxon>unclassified sequences</taxon>
        <taxon>metagenomes</taxon>
        <taxon>ecological metagenomes</taxon>
    </lineage>
</organism>
<reference evidence="1" key="1">
    <citation type="journal article" date="2015" name="Nature">
        <title>Complex archaea that bridge the gap between prokaryotes and eukaryotes.</title>
        <authorList>
            <person name="Spang A."/>
            <person name="Saw J.H."/>
            <person name="Jorgensen S.L."/>
            <person name="Zaremba-Niedzwiedzka K."/>
            <person name="Martijn J."/>
            <person name="Lind A.E."/>
            <person name="van Eijk R."/>
            <person name="Schleper C."/>
            <person name="Guy L."/>
            <person name="Ettema T.J."/>
        </authorList>
    </citation>
    <scope>NUCLEOTIDE SEQUENCE</scope>
</reference>
<protein>
    <submittedName>
        <fullName evidence="1">Uncharacterized protein</fullName>
    </submittedName>
</protein>
<dbReference type="AlphaFoldDB" id="A0A0F9C678"/>
<evidence type="ECO:0000313" key="1">
    <source>
        <dbReference type="EMBL" id="KKL21797.1"/>
    </source>
</evidence>
<dbReference type="EMBL" id="LAZR01037597">
    <property type="protein sequence ID" value="KKL21797.1"/>
    <property type="molecule type" value="Genomic_DNA"/>
</dbReference>
<comment type="caution">
    <text evidence="1">The sequence shown here is derived from an EMBL/GenBank/DDBJ whole genome shotgun (WGS) entry which is preliminary data.</text>
</comment>
<sequence length="191" mass="22237">MSVELSFDVLEKAFPKMTEGEREIITSVHPLLDGTSFREGANLLSMSEGKFINLLNGIFDRFPELKKEVLGKGRERIKNSIKENWSERDMVMEEFAGIFGLEPLEYEFLKLIHPIFDVGMTREQACETLGWSRPTGFCIWKNLLKRFPKLEESVKKWTNPEEASQQSLKNPMRFGNFDDPYFGEDKIVRKF</sequence>
<name>A0A0F9C678_9ZZZZ</name>
<accession>A0A0F9C678</accession>